<proteinExistence type="predicted"/>
<reference evidence="2" key="2">
    <citation type="submission" date="2023-02" db="EMBL/GenBank/DDBJ databases">
        <authorList>
            <person name="Rayyan A."/>
            <person name="Meyer T."/>
            <person name="Kyndt J.A."/>
        </authorList>
    </citation>
    <scope>NUCLEOTIDE SEQUENCE</scope>
    <source>
        <strain evidence="2">DSM 9987</strain>
    </source>
</reference>
<evidence type="ECO:0000313" key="2">
    <source>
        <dbReference type="EMBL" id="MDC7785872.1"/>
    </source>
</evidence>
<protein>
    <recommendedName>
        <fullName evidence="4">Secreted protein</fullName>
    </recommendedName>
</protein>
<gene>
    <name evidence="2" type="ORF">PQJ73_09285</name>
</gene>
<keyword evidence="1" id="KW-0732">Signal</keyword>
<sequence length="202" mass="21507">MAQRRTLLRVVAALLLILAAPPALAHSSGARRTDGLRIEPLSHGQMAAIDTHRAAVLALAERGPSDETGRRLLNYEKLQFLVCLWGVMPGTLDDETSPFNGCAHAYLAATRALLAHLRGRPDATPDVIALAETVDRALLLDGTLAMCVYSGEPYNTADLILPEWSLVPAHPPTLLALGGGLAAMAGGGLLASRLRRRERPEA</sequence>
<evidence type="ECO:0008006" key="4">
    <source>
        <dbReference type="Google" id="ProtNLM"/>
    </source>
</evidence>
<feature type="chain" id="PRO_5045957960" description="Secreted protein" evidence="1">
    <location>
        <begin position="26"/>
        <end position="202"/>
    </location>
</feature>
<dbReference type="InterPro" id="IPR006311">
    <property type="entry name" value="TAT_signal"/>
</dbReference>
<feature type="signal peptide" evidence="1">
    <location>
        <begin position="1"/>
        <end position="25"/>
    </location>
</feature>
<accession>A0ABT5J8S5</accession>
<evidence type="ECO:0000256" key="1">
    <source>
        <dbReference type="SAM" id="SignalP"/>
    </source>
</evidence>
<organism evidence="2 3">
    <name type="scientific">Rhodoplanes tepidamans</name>
    <name type="common">Rhodoplanes cryptolactis</name>
    <dbReference type="NCBI Taxonomy" id="200616"/>
    <lineage>
        <taxon>Bacteria</taxon>
        <taxon>Pseudomonadati</taxon>
        <taxon>Pseudomonadota</taxon>
        <taxon>Alphaproteobacteria</taxon>
        <taxon>Hyphomicrobiales</taxon>
        <taxon>Nitrobacteraceae</taxon>
        <taxon>Rhodoplanes</taxon>
    </lineage>
</organism>
<dbReference type="RefSeq" id="WP_272776718.1">
    <property type="nucleotide sequence ID" value="NZ_JAQQLI010000011.1"/>
</dbReference>
<name>A0ABT5J8S5_RHOTP</name>
<reference evidence="2" key="1">
    <citation type="journal article" date="2023" name="Microbiol Resour">
        <title>Genome Sequences of Rhodoplanes serenus and Two Thermotolerant Strains, Rhodoplanes tepidamans and 'Rhodoplanes cryptolactis,' Further Refine the Genus.</title>
        <authorList>
            <person name="Rayyan A.A."/>
            <person name="Kyndt J.A."/>
        </authorList>
    </citation>
    <scope>NUCLEOTIDE SEQUENCE</scope>
    <source>
        <strain evidence="2">DSM 9987</strain>
    </source>
</reference>
<dbReference type="Proteomes" id="UP001165652">
    <property type="component" value="Unassembled WGS sequence"/>
</dbReference>
<evidence type="ECO:0000313" key="3">
    <source>
        <dbReference type="Proteomes" id="UP001165652"/>
    </source>
</evidence>
<dbReference type="PROSITE" id="PS51318">
    <property type="entry name" value="TAT"/>
    <property type="match status" value="1"/>
</dbReference>
<keyword evidence="3" id="KW-1185">Reference proteome</keyword>
<comment type="caution">
    <text evidence="2">The sequence shown here is derived from an EMBL/GenBank/DDBJ whole genome shotgun (WGS) entry which is preliminary data.</text>
</comment>
<dbReference type="EMBL" id="JAQQLI010000011">
    <property type="protein sequence ID" value="MDC7785872.1"/>
    <property type="molecule type" value="Genomic_DNA"/>
</dbReference>